<feature type="transmembrane region" description="Helical" evidence="6">
    <location>
        <begin position="316"/>
        <end position="335"/>
    </location>
</feature>
<name>A0ABX9ISX9_9FLAO</name>
<accession>A0ABX9ISX9</accession>
<feature type="transmembrane region" description="Helical" evidence="6">
    <location>
        <begin position="238"/>
        <end position="259"/>
    </location>
</feature>
<organism evidence="9 10">
    <name type="scientific">Chryseobacterium rhizosphaerae</name>
    <dbReference type="NCBI Taxonomy" id="395937"/>
    <lineage>
        <taxon>Bacteria</taxon>
        <taxon>Pseudomonadati</taxon>
        <taxon>Bacteroidota</taxon>
        <taxon>Flavobacteriia</taxon>
        <taxon>Flavobacteriales</taxon>
        <taxon>Weeksellaceae</taxon>
        <taxon>Chryseobacterium group</taxon>
        <taxon>Chryseobacterium</taxon>
    </lineage>
</organism>
<evidence type="ECO:0000256" key="3">
    <source>
        <dbReference type="ARBA" id="ARBA00022692"/>
    </source>
</evidence>
<comment type="subcellular location">
    <subcellularLocation>
        <location evidence="1">Cell membrane</location>
        <topology evidence="1">Multi-pass membrane protein</topology>
    </subcellularLocation>
</comment>
<dbReference type="InterPro" id="IPR052159">
    <property type="entry name" value="Competence_DNA_uptake"/>
</dbReference>
<comment type="caution">
    <text evidence="9">The sequence shown here is derived from an EMBL/GenBank/DDBJ whole genome shotgun (WGS) entry which is preliminary data.</text>
</comment>
<evidence type="ECO:0000256" key="6">
    <source>
        <dbReference type="SAM" id="Phobius"/>
    </source>
</evidence>
<evidence type="ECO:0000313" key="9">
    <source>
        <dbReference type="EMBL" id="REC79013.1"/>
    </source>
</evidence>
<evidence type="ECO:0000313" key="10">
    <source>
        <dbReference type="Proteomes" id="UP000256491"/>
    </source>
</evidence>
<dbReference type="RefSeq" id="WP_115916572.1">
    <property type="nucleotide sequence ID" value="NZ_BJYH01000013.1"/>
</dbReference>
<evidence type="ECO:0000256" key="1">
    <source>
        <dbReference type="ARBA" id="ARBA00004651"/>
    </source>
</evidence>
<keyword evidence="10" id="KW-1185">Reference proteome</keyword>
<keyword evidence="5 6" id="KW-0472">Membrane</keyword>
<feature type="domain" description="ComEC/Rec2-related protein" evidence="7">
    <location>
        <begin position="218"/>
        <end position="477"/>
    </location>
</feature>
<feature type="transmembrane region" description="Helical" evidence="6">
    <location>
        <begin position="30"/>
        <end position="50"/>
    </location>
</feature>
<keyword evidence="2" id="KW-1003">Cell membrane</keyword>
<keyword evidence="3 6" id="KW-0812">Transmembrane</keyword>
<dbReference type="InterPro" id="IPR004477">
    <property type="entry name" value="ComEC_N"/>
</dbReference>
<dbReference type="Pfam" id="PF03772">
    <property type="entry name" value="Competence"/>
    <property type="match status" value="1"/>
</dbReference>
<dbReference type="PANTHER" id="PTHR30619:SF1">
    <property type="entry name" value="RECOMBINATION PROTEIN 2"/>
    <property type="match status" value="1"/>
</dbReference>
<feature type="transmembrane region" description="Helical" evidence="6">
    <location>
        <begin position="470"/>
        <end position="489"/>
    </location>
</feature>
<dbReference type="PANTHER" id="PTHR30619">
    <property type="entry name" value="DNA INTERNALIZATION/COMPETENCE PROTEIN COMEC/REC2"/>
    <property type="match status" value="1"/>
</dbReference>
<dbReference type="InterPro" id="IPR025405">
    <property type="entry name" value="DUF4131"/>
</dbReference>
<gene>
    <name evidence="9" type="ORF">DRF57_00795</name>
</gene>
<dbReference type="Proteomes" id="UP000256491">
    <property type="component" value="Unassembled WGS sequence"/>
</dbReference>
<evidence type="ECO:0000256" key="2">
    <source>
        <dbReference type="ARBA" id="ARBA00022475"/>
    </source>
</evidence>
<evidence type="ECO:0000256" key="4">
    <source>
        <dbReference type="ARBA" id="ARBA00022989"/>
    </source>
</evidence>
<dbReference type="Pfam" id="PF13567">
    <property type="entry name" value="DUF4131"/>
    <property type="match status" value="1"/>
</dbReference>
<evidence type="ECO:0000259" key="7">
    <source>
        <dbReference type="Pfam" id="PF03772"/>
    </source>
</evidence>
<feature type="domain" description="DUF4131" evidence="8">
    <location>
        <begin position="35"/>
        <end position="175"/>
    </location>
</feature>
<feature type="transmembrane region" description="Helical" evidence="6">
    <location>
        <begin position="57"/>
        <end position="76"/>
    </location>
</feature>
<keyword evidence="4 6" id="KW-1133">Transmembrane helix</keyword>
<evidence type="ECO:0000259" key="8">
    <source>
        <dbReference type="Pfam" id="PF13567"/>
    </source>
</evidence>
<feature type="transmembrane region" description="Helical" evidence="6">
    <location>
        <begin position="271"/>
        <end position="287"/>
    </location>
</feature>
<reference evidence="9 10" key="1">
    <citation type="journal article" date="2010" name="Syst. Appl. Microbiol.">
        <title>Four new species of Chryseobacterium from the rhizosphere of coastal sand dune plants, Chryseobacterium elymi sp. nov., Chryseobacterium hagamense sp. nov., Chryseobacterium lathyri sp. nov. and Chryseobacterium rhizosphaerae sp. nov.</title>
        <authorList>
            <person name="Cho S.H."/>
            <person name="Lee K.S."/>
            <person name="Shin D.S."/>
            <person name="Han J.H."/>
            <person name="Park K.S."/>
            <person name="Lee C.H."/>
            <person name="Park K.H."/>
            <person name="Kim S.B."/>
        </authorList>
    </citation>
    <scope>NUCLEOTIDE SEQUENCE [LARGE SCALE GENOMIC DNA]</scope>
    <source>
        <strain evidence="9 10">KCTC 22548</strain>
    </source>
</reference>
<feature type="transmembrane region" description="Helical" evidence="6">
    <location>
        <begin position="341"/>
        <end position="358"/>
    </location>
</feature>
<feature type="transmembrane region" description="Helical" evidence="6">
    <location>
        <begin position="370"/>
        <end position="393"/>
    </location>
</feature>
<dbReference type="EMBL" id="QNUF01000001">
    <property type="protein sequence ID" value="REC79013.1"/>
    <property type="molecule type" value="Genomic_DNA"/>
</dbReference>
<feature type="transmembrane region" description="Helical" evidence="6">
    <location>
        <begin position="399"/>
        <end position="424"/>
    </location>
</feature>
<evidence type="ECO:0000256" key="5">
    <source>
        <dbReference type="ARBA" id="ARBA00023136"/>
    </source>
</evidence>
<protein>
    <submittedName>
        <fullName evidence="9">ComEC family competence protein</fullName>
    </submittedName>
</protein>
<feature type="transmembrane region" description="Helical" evidence="6">
    <location>
        <begin position="431"/>
        <end position="450"/>
    </location>
</feature>
<dbReference type="NCBIfam" id="TIGR00360">
    <property type="entry name" value="ComEC_N-term"/>
    <property type="match status" value="1"/>
</dbReference>
<feature type="transmembrane region" description="Helical" evidence="6">
    <location>
        <begin position="293"/>
        <end position="309"/>
    </location>
</feature>
<sequence length="590" mass="68992">MNKQPLLILTLCFILGILFQDHFLWEGITVYSGMLLCLGIVVSLFFYSYFLNKSKPVLLGVLFFGLGIIFHFFNTFSSVAGLAVKEKETVIFNISQKLNTTEKYKRYEGVAMVGKKSFNTILYIPKDAHELDFKHYYKAEAYLTPIKSPKYDFQFDYARYLKRKNIEYQCYLSKSISSAEKRDLSFFDKVRQQRLEILQRIDKTGMSEKAKTFLKGIILADRTEIDAGTVRDFNRSGLIHLLAISGTHIVVIFGMFYFLQIRCMPLRLRKYAVIFSLVFIWLFAGFIGFGNSVLRSCIMLIVYFIYILLQRKTDLLHALGLSAFIILVFDTQQFFDIGFQLSFLAVLGIFWLNEPLLRKFPIQDHYWKKLLFNTITISIAAQLATLPLVLYYFHQFSFISVIANCIIVPFSEVIIVFSFLMTILIAFRIDFTFITVVYDNAILLLLKVIHWFAETDVLFFENIPMNLPEVISVLGVVYLLRSVILDFNFKSFMRLSMSFLAFLIIRTGSNVFENQREEVLFQEFNKNKVFLVKKGNEACFWISERTDRDRVIRYFINPYCSSRRIAHFEIKSFPSSVRKIVFQDQIYEVK</sequence>
<proteinExistence type="predicted"/>